<keyword evidence="5" id="KW-1185">Reference proteome</keyword>
<feature type="region of interest" description="Disordered" evidence="2">
    <location>
        <begin position="1"/>
        <end position="53"/>
    </location>
</feature>
<feature type="compositionally biased region" description="Basic residues" evidence="2">
    <location>
        <begin position="42"/>
        <end position="52"/>
    </location>
</feature>
<evidence type="ECO:0000313" key="4">
    <source>
        <dbReference type="EMBL" id="KAK7274781.1"/>
    </source>
</evidence>
<dbReference type="EMBL" id="JAYWIO010000003">
    <property type="protein sequence ID" value="KAK7274781.1"/>
    <property type="molecule type" value="Genomic_DNA"/>
</dbReference>
<dbReference type="InterPro" id="IPR036875">
    <property type="entry name" value="Znf_CCHC_sf"/>
</dbReference>
<dbReference type="InterPro" id="IPR001878">
    <property type="entry name" value="Znf_CCHC"/>
</dbReference>
<evidence type="ECO:0000313" key="5">
    <source>
        <dbReference type="Proteomes" id="UP001372338"/>
    </source>
</evidence>
<evidence type="ECO:0000256" key="2">
    <source>
        <dbReference type="SAM" id="MobiDB-lite"/>
    </source>
</evidence>
<feature type="domain" description="CCHC-type" evidence="3">
    <location>
        <begin position="60"/>
        <end position="75"/>
    </location>
</feature>
<proteinExistence type="predicted"/>
<sequence length="249" mass="28305">MIGADDLRKVATSGMLSTNGREHNEQAQGLFANRGKTNERGKRNRGKSRSKSRPLAERPCFKCGELEHFKAYCPNKRVIKKNNNNNSKGKQQEKQEASYVSNDEDDYCYSVSEQCNEMYGKWMLDSEASHHMCPNRKWFTTYQSLDGGTVLMGNDHACKTVGSMAALSKAMVQNDGDVRTISNTQVVEIESKDQPDSSHVQEEHPIVTQYEEDDELDHEEVQQENAHVLQQQQQESLATTRPKRSYKPV</sequence>
<dbReference type="InterPro" id="IPR054722">
    <property type="entry name" value="PolX-like_BBD"/>
</dbReference>
<dbReference type="Pfam" id="PF22936">
    <property type="entry name" value="Pol_BBD"/>
    <property type="match status" value="1"/>
</dbReference>
<dbReference type="Proteomes" id="UP001372338">
    <property type="component" value="Unassembled WGS sequence"/>
</dbReference>
<name>A0AAN9IJE9_CROPI</name>
<reference evidence="4 5" key="1">
    <citation type="submission" date="2024-01" db="EMBL/GenBank/DDBJ databases">
        <title>The genomes of 5 underutilized Papilionoideae crops provide insights into root nodulation and disease resistanc.</title>
        <authorList>
            <person name="Yuan L."/>
        </authorList>
    </citation>
    <scope>NUCLEOTIDE SEQUENCE [LARGE SCALE GENOMIC DNA]</scope>
    <source>
        <strain evidence="4">ZHUSHIDOU_FW_LH</strain>
        <tissue evidence="4">Leaf</tissue>
    </source>
</reference>
<gene>
    <name evidence="4" type="ORF">RIF29_15880</name>
</gene>
<accession>A0AAN9IJE9</accession>
<keyword evidence="1" id="KW-0479">Metal-binding</keyword>
<comment type="caution">
    <text evidence="4">The sequence shown here is derived from an EMBL/GenBank/DDBJ whole genome shotgun (WGS) entry which is preliminary data.</text>
</comment>
<dbReference type="GO" id="GO:0003676">
    <property type="term" value="F:nucleic acid binding"/>
    <property type="evidence" value="ECO:0007669"/>
    <property type="project" value="InterPro"/>
</dbReference>
<dbReference type="GO" id="GO:0008270">
    <property type="term" value="F:zinc ion binding"/>
    <property type="evidence" value="ECO:0007669"/>
    <property type="project" value="UniProtKB-KW"/>
</dbReference>
<protein>
    <recommendedName>
        <fullName evidence="3">CCHC-type domain-containing protein</fullName>
    </recommendedName>
</protein>
<feature type="region of interest" description="Disordered" evidence="2">
    <location>
        <begin position="212"/>
        <end position="249"/>
    </location>
</feature>
<evidence type="ECO:0000256" key="1">
    <source>
        <dbReference type="PROSITE-ProRule" id="PRU00047"/>
    </source>
</evidence>
<feature type="compositionally biased region" description="Polar residues" evidence="2">
    <location>
        <begin position="223"/>
        <end position="239"/>
    </location>
</feature>
<dbReference type="PROSITE" id="PS50158">
    <property type="entry name" value="ZF_CCHC"/>
    <property type="match status" value="1"/>
</dbReference>
<keyword evidence="1" id="KW-0863">Zinc-finger</keyword>
<evidence type="ECO:0000259" key="3">
    <source>
        <dbReference type="PROSITE" id="PS50158"/>
    </source>
</evidence>
<organism evidence="4 5">
    <name type="scientific">Crotalaria pallida</name>
    <name type="common">Smooth rattlebox</name>
    <name type="synonym">Crotalaria striata</name>
    <dbReference type="NCBI Taxonomy" id="3830"/>
    <lineage>
        <taxon>Eukaryota</taxon>
        <taxon>Viridiplantae</taxon>
        <taxon>Streptophyta</taxon>
        <taxon>Embryophyta</taxon>
        <taxon>Tracheophyta</taxon>
        <taxon>Spermatophyta</taxon>
        <taxon>Magnoliopsida</taxon>
        <taxon>eudicotyledons</taxon>
        <taxon>Gunneridae</taxon>
        <taxon>Pentapetalae</taxon>
        <taxon>rosids</taxon>
        <taxon>fabids</taxon>
        <taxon>Fabales</taxon>
        <taxon>Fabaceae</taxon>
        <taxon>Papilionoideae</taxon>
        <taxon>50 kb inversion clade</taxon>
        <taxon>genistoids sensu lato</taxon>
        <taxon>core genistoids</taxon>
        <taxon>Crotalarieae</taxon>
        <taxon>Crotalaria</taxon>
    </lineage>
</organism>
<dbReference type="SUPFAM" id="SSF57756">
    <property type="entry name" value="Retrovirus zinc finger-like domains"/>
    <property type="match status" value="1"/>
</dbReference>
<dbReference type="AlphaFoldDB" id="A0AAN9IJE9"/>
<keyword evidence="1" id="KW-0862">Zinc</keyword>